<dbReference type="InterPro" id="IPR029044">
    <property type="entry name" value="Nucleotide-diphossugar_trans"/>
</dbReference>
<dbReference type="InterPro" id="IPR039367">
    <property type="entry name" value="Och1-like"/>
</dbReference>
<dbReference type="AlphaFoldDB" id="A0AAJ0BDS1"/>
<keyword evidence="5" id="KW-1185">Reference proteome</keyword>
<comment type="caution">
    <text evidence="4">The sequence shown here is derived from an EMBL/GenBank/DDBJ whole genome shotgun (WGS) entry which is preliminary data.</text>
</comment>
<evidence type="ECO:0000256" key="1">
    <source>
        <dbReference type="ARBA" id="ARBA00009003"/>
    </source>
</evidence>
<dbReference type="FunFam" id="3.90.550.20:FF:000004">
    <property type="entry name" value="Glycosyltransferase family 32 protein"/>
    <property type="match status" value="1"/>
</dbReference>
<evidence type="ECO:0000256" key="3">
    <source>
        <dbReference type="SAM" id="Phobius"/>
    </source>
</evidence>
<dbReference type="EMBL" id="MU839832">
    <property type="protein sequence ID" value="KAK1756369.1"/>
    <property type="molecule type" value="Genomic_DNA"/>
</dbReference>
<comment type="similarity">
    <text evidence="1">Belongs to the glycosyltransferase 32 family.</text>
</comment>
<proteinExistence type="inferred from homology"/>
<dbReference type="PANTHER" id="PTHR31834">
    <property type="entry name" value="INITIATION-SPECIFIC ALPHA-1,6-MANNOSYLTRANSFERASE"/>
    <property type="match status" value="1"/>
</dbReference>
<organism evidence="4 5">
    <name type="scientific">Echria macrotheca</name>
    <dbReference type="NCBI Taxonomy" id="438768"/>
    <lineage>
        <taxon>Eukaryota</taxon>
        <taxon>Fungi</taxon>
        <taxon>Dikarya</taxon>
        <taxon>Ascomycota</taxon>
        <taxon>Pezizomycotina</taxon>
        <taxon>Sordariomycetes</taxon>
        <taxon>Sordariomycetidae</taxon>
        <taxon>Sordariales</taxon>
        <taxon>Schizotheciaceae</taxon>
        <taxon>Echria</taxon>
    </lineage>
</organism>
<dbReference type="PANTHER" id="PTHR31834:SF8">
    <property type="entry name" value="TRANSFERASE, PUTATIVE (AFU_ORTHOLOGUE AFUA_6G14040)-RELATED"/>
    <property type="match status" value="1"/>
</dbReference>
<evidence type="ECO:0000313" key="5">
    <source>
        <dbReference type="Proteomes" id="UP001239445"/>
    </source>
</evidence>
<dbReference type="SUPFAM" id="SSF53448">
    <property type="entry name" value="Nucleotide-diphospho-sugar transferases"/>
    <property type="match status" value="1"/>
</dbReference>
<name>A0AAJ0BDS1_9PEZI</name>
<keyword evidence="3" id="KW-1133">Transmembrane helix</keyword>
<dbReference type="GO" id="GO:0000009">
    <property type="term" value="F:alpha-1,6-mannosyltransferase activity"/>
    <property type="evidence" value="ECO:0007669"/>
    <property type="project" value="InterPro"/>
</dbReference>
<dbReference type="Gene3D" id="3.90.550.20">
    <property type="match status" value="1"/>
</dbReference>
<feature type="compositionally biased region" description="Basic and acidic residues" evidence="2">
    <location>
        <begin position="441"/>
        <end position="457"/>
    </location>
</feature>
<dbReference type="GO" id="GO:0006487">
    <property type="term" value="P:protein N-linked glycosylation"/>
    <property type="evidence" value="ECO:0007669"/>
    <property type="project" value="TreeGrafter"/>
</dbReference>
<accession>A0AAJ0BDS1</accession>
<protein>
    <submittedName>
        <fullName evidence="4">Nucleotide-diphospho-sugar transferase</fullName>
    </submittedName>
</protein>
<dbReference type="Pfam" id="PF04488">
    <property type="entry name" value="Gly_transf_sug"/>
    <property type="match status" value="1"/>
</dbReference>
<dbReference type="InterPro" id="IPR007577">
    <property type="entry name" value="GlycoTrfase_DXD_sugar-bd_CS"/>
</dbReference>
<reference evidence="4" key="1">
    <citation type="submission" date="2023-06" db="EMBL/GenBank/DDBJ databases">
        <title>Genome-scale phylogeny and comparative genomics of the fungal order Sordariales.</title>
        <authorList>
            <consortium name="Lawrence Berkeley National Laboratory"/>
            <person name="Hensen N."/>
            <person name="Bonometti L."/>
            <person name="Westerberg I."/>
            <person name="Brannstrom I.O."/>
            <person name="Guillou S."/>
            <person name="Cros-Aarteil S."/>
            <person name="Calhoun S."/>
            <person name="Haridas S."/>
            <person name="Kuo A."/>
            <person name="Mondo S."/>
            <person name="Pangilinan J."/>
            <person name="Riley R."/>
            <person name="Labutti K."/>
            <person name="Andreopoulos B."/>
            <person name="Lipzen A."/>
            <person name="Chen C."/>
            <person name="Yanf M."/>
            <person name="Daum C."/>
            <person name="Ng V."/>
            <person name="Clum A."/>
            <person name="Steindorff A."/>
            <person name="Ohm R."/>
            <person name="Martin F."/>
            <person name="Silar P."/>
            <person name="Natvig D."/>
            <person name="Lalanne C."/>
            <person name="Gautier V."/>
            <person name="Ament-Velasquez S.L."/>
            <person name="Kruys A."/>
            <person name="Hutchinson M.I."/>
            <person name="Powell A.J."/>
            <person name="Barry K."/>
            <person name="Miller A.N."/>
            <person name="Grigoriev I.V."/>
            <person name="Debuchy R."/>
            <person name="Gladieux P."/>
            <person name="Thoren M.H."/>
            <person name="Johannesson H."/>
        </authorList>
    </citation>
    <scope>NUCLEOTIDE SEQUENCE</scope>
    <source>
        <strain evidence="4">PSN4</strain>
    </source>
</reference>
<dbReference type="GO" id="GO:0000136">
    <property type="term" value="C:mannan polymerase complex"/>
    <property type="evidence" value="ECO:0007669"/>
    <property type="project" value="TreeGrafter"/>
</dbReference>
<evidence type="ECO:0000313" key="4">
    <source>
        <dbReference type="EMBL" id="KAK1756369.1"/>
    </source>
</evidence>
<evidence type="ECO:0000256" key="2">
    <source>
        <dbReference type="SAM" id="MobiDB-lite"/>
    </source>
</evidence>
<feature type="region of interest" description="Disordered" evidence="2">
    <location>
        <begin position="441"/>
        <end position="478"/>
    </location>
</feature>
<sequence>MSEKFEKLDFETTWKAAVAPSSPGSPSSPLSPKIGTFKAKLRNRIPTQMRRTLPLYLVCLAVFLLVLYADVLGIAKARPIIIQRSGPQTHLAFAHGPPDAFPKKIWQTWKVDPYNFAQRDFDTAKTWTSKNPGYRYEVLTDDNDMLFVEEKFGPNGFNRPDIVEMYRAINLTIIKADLLRYMIMYAEGGVYADIDVEALRPVSRFVPARYKVSDIDMVIGVEIDQPEFRDHPILGKKSMSFCQWTFMCKPQLPVMLRLIENIMAWISDVAAKQNVPISDVVLDFDEVISGTGPSAFTAAVINEMNVGNTGEMITWDRFHAMDESQVVSRVLVLTVEAFAAGQGHSDSGNHNSRGALVKHHFHASNWPSKHPRFSHPAYGEVERCNWVAECIRDWDRNVEEYKTLTPEQQQRKIAIWEAEQKRQLEELARAKEKAEQLERLGLEEKKREEESRKRLEEEIQAIEAFGSPGPAPDQEAPKAVDKLVLDQEVPKVVDKNRVVRRN</sequence>
<gene>
    <name evidence="4" type="ORF">QBC47DRAFT_422493</name>
</gene>
<keyword evidence="3" id="KW-0812">Transmembrane</keyword>
<keyword evidence="3" id="KW-0472">Membrane</keyword>
<keyword evidence="4" id="KW-0808">Transferase</keyword>
<feature type="transmembrane region" description="Helical" evidence="3">
    <location>
        <begin position="53"/>
        <end position="75"/>
    </location>
</feature>
<dbReference type="Proteomes" id="UP001239445">
    <property type="component" value="Unassembled WGS sequence"/>
</dbReference>